<accession>A0A4Y8MRG1</accession>
<protein>
    <recommendedName>
        <fullName evidence="1">TnsA endonuclease C-terminal domain-containing protein</fullName>
    </recommendedName>
</protein>
<dbReference type="Pfam" id="PF08721">
    <property type="entry name" value="Tn7_Tnp_TnsA_C"/>
    <property type="match status" value="1"/>
</dbReference>
<name>A0A4Y8MRG1_9BURK</name>
<dbReference type="Proteomes" id="UP000297385">
    <property type="component" value="Unassembled WGS sequence"/>
</dbReference>
<proteinExistence type="predicted"/>
<dbReference type="InterPro" id="IPR011856">
    <property type="entry name" value="tRNA_endonuc-like_dom_sf"/>
</dbReference>
<dbReference type="RefSeq" id="WP_134461493.1">
    <property type="nucleotide sequence ID" value="NZ_JBHSSZ010000006.1"/>
</dbReference>
<dbReference type="Gene3D" id="3.40.1350.10">
    <property type="match status" value="1"/>
</dbReference>
<evidence type="ECO:0000313" key="2">
    <source>
        <dbReference type="EMBL" id="TFE40034.1"/>
    </source>
</evidence>
<reference evidence="2 3" key="1">
    <citation type="submission" date="2019-03" db="EMBL/GenBank/DDBJ databases">
        <title>Complete Genome Sequence of Paraburkholderia dipogonis ICMP 19430T, a Nitrogen-fixing Symbiont of the South African Invasive Legume Dipogon lignosus in New Zealand.</title>
        <authorList>
            <person name="De Meyer S.E."/>
        </authorList>
    </citation>
    <scope>NUCLEOTIDE SEQUENCE [LARGE SCALE GENOMIC DNA]</scope>
    <source>
        <strain evidence="2 3">ICMP 19430</strain>
    </source>
</reference>
<dbReference type="Gene3D" id="1.10.10.10">
    <property type="entry name" value="Winged helix-like DNA-binding domain superfamily/Winged helix DNA-binding domain"/>
    <property type="match status" value="1"/>
</dbReference>
<dbReference type="GeneID" id="97303122"/>
<dbReference type="AlphaFoldDB" id="A0A4Y8MRG1"/>
<evidence type="ECO:0000313" key="3">
    <source>
        <dbReference type="Proteomes" id="UP000297385"/>
    </source>
</evidence>
<comment type="caution">
    <text evidence="2">The sequence shown here is derived from an EMBL/GenBank/DDBJ whole genome shotgun (WGS) entry which is preliminary data.</text>
</comment>
<dbReference type="GO" id="GO:0003676">
    <property type="term" value="F:nucleic acid binding"/>
    <property type="evidence" value="ECO:0007669"/>
    <property type="project" value="InterPro"/>
</dbReference>
<dbReference type="EMBL" id="SNVI01000002">
    <property type="protein sequence ID" value="TFE40034.1"/>
    <property type="molecule type" value="Genomic_DNA"/>
</dbReference>
<organism evidence="2 3">
    <name type="scientific">Paraburkholderia dipogonis</name>
    <dbReference type="NCBI Taxonomy" id="1211383"/>
    <lineage>
        <taxon>Bacteria</taxon>
        <taxon>Pseudomonadati</taxon>
        <taxon>Pseudomonadota</taxon>
        <taxon>Betaproteobacteria</taxon>
        <taxon>Burkholderiales</taxon>
        <taxon>Burkholderiaceae</taxon>
        <taxon>Paraburkholderia</taxon>
    </lineage>
</organism>
<sequence length="270" mass="29659">MIGLSLSTRRRLLTRQHAGQLHGDGYVSPLRGRELPRSGLIHRFACARFGDRPVELRSDAELCVFLEQYFRTGVTDIREHVPSVTSHTTAIALRNGLHHPGGTSNPEVLLTDLVVTLQKDGAVKEEAILTRHSDGASTPAFENECRLLELYWRECGTEFSVCRRNGVNAPLAANLCWLFPVAEQIVRTGVTAAQQLVHAVLLDELVHHDHVTIREACRAATRRGSLPAGASVCAFRQLLAMQALVVDLSARDLFCLPPAAFTVTASRAQD</sequence>
<dbReference type="InterPro" id="IPR011335">
    <property type="entry name" value="Restrct_endonuc-II-like"/>
</dbReference>
<evidence type="ECO:0000259" key="1">
    <source>
        <dbReference type="Pfam" id="PF08721"/>
    </source>
</evidence>
<feature type="domain" description="TnsA endonuclease C-terminal" evidence="1">
    <location>
        <begin position="168"/>
        <end position="248"/>
    </location>
</feature>
<dbReference type="InterPro" id="IPR036388">
    <property type="entry name" value="WH-like_DNA-bd_sf"/>
</dbReference>
<dbReference type="InterPro" id="IPR014832">
    <property type="entry name" value="TnsA_C"/>
</dbReference>
<dbReference type="SUPFAM" id="SSF52980">
    <property type="entry name" value="Restriction endonuclease-like"/>
    <property type="match status" value="1"/>
</dbReference>
<gene>
    <name evidence="2" type="ORF">E2553_24930</name>
</gene>